<protein>
    <submittedName>
        <fullName evidence="3">PH domain-containing protein</fullName>
    </submittedName>
</protein>
<dbReference type="RefSeq" id="WP_090605737.1">
    <property type="nucleotide sequence ID" value="NZ_FNZR01000004.1"/>
</dbReference>
<reference evidence="4" key="1">
    <citation type="submission" date="2016-10" db="EMBL/GenBank/DDBJ databases">
        <authorList>
            <person name="Varghese N."/>
            <person name="Submissions S."/>
        </authorList>
    </citation>
    <scope>NUCLEOTIDE SEQUENCE [LARGE SCALE GENOMIC DNA]</scope>
    <source>
        <strain evidence="4">Jip14</strain>
    </source>
</reference>
<keyword evidence="1" id="KW-0812">Transmembrane</keyword>
<proteinExistence type="predicted"/>
<evidence type="ECO:0000256" key="1">
    <source>
        <dbReference type="SAM" id="Phobius"/>
    </source>
</evidence>
<organism evidence="3 4">
    <name type="scientific">Parapedobacter koreensis</name>
    <dbReference type="NCBI Taxonomy" id="332977"/>
    <lineage>
        <taxon>Bacteria</taxon>
        <taxon>Pseudomonadati</taxon>
        <taxon>Bacteroidota</taxon>
        <taxon>Sphingobacteriia</taxon>
        <taxon>Sphingobacteriales</taxon>
        <taxon>Sphingobacteriaceae</taxon>
        <taxon>Parapedobacter</taxon>
    </lineage>
</organism>
<feature type="domain" description="Uncharacterized protein YyaB-like PH" evidence="2">
    <location>
        <begin position="65"/>
        <end position="140"/>
    </location>
</feature>
<keyword evidence="1" id="KW-1133">Transmembrane helix</keyword>
<dbReference type="InterPro" id="IPR009589">
    <property type="entry name" value="PH_YyaB-like"/>
</dbReference>
<keyword evidence="1" id="KW-0472">Membrane</keyword>
<dbReference type="Proteomes" id="UP000198916">
    <property type="component" value="Unassembled WGS sequence"/>
</dbReference>
<accession>A0A1H7P413</accession>
<feature type="transmembrane region" description="Helical" evidence="1">
    <location>
        <begin position="43"/>
        <end position="63"/>
    </location>
</feature>
<keyword evidence="4" id="KW-1185">Reference proteome</keyword>
<evidence type="ECO:0000313" key="3">
    <source>
        <dbReference type="EMBL" id="SEL30005.1"/>
    </source>
</evidence>
<gene>
    <name evidence="3" type="ORF">SAMN05421740_104189</name>
</gene>
<dbReference type="OrthoDB" id="1437824at2"/>
<name>A0A1H7P413_9SPHI</name>
<dbReference type="GO" id="GO:0030153">
    <property type="term" value="P:bacteriocin immunity"/>
    <property type="evidence" value="ECO:0007669"/>
    <property type="project" value="InterPro"/>
</dbReference>
<sequence>MARIPFKSRKDPLFGVVILGTALTMLFVLAAELDRIGQPGNEVQILGLIILGLAMGLMLWLWFDTGYSIDNVFIYFRSGPFRGKLRISSIREVVVGTTMWSGFKPALARKGMIVKYNRYDEIYLSPDSNEAFVAALLDANPEIQITGKKMP</sequence>
<feature type="transmembrane region" description="Helical" evidence="1">
    <location>
        <begin position="12"/>
        <end position="31"/>
    </location>
</feature>
<dbReference type="Pfam" id="PF06713">
    <property type="entry name" value="bPH_4"/>
    <property type="match status" value="1"/>
</dbReference>
<evidence type="ECO:0000313" key="4">
    <source>
        <dbReference type="Proteomes" id="UP000198916"/>
    </source>
</evidence>
<dbReference type="STRING" id="332977.SAMN05421740_104189"/>
<evidence type="ECO:0000259" key="2">
    <source>
        <dbReference type="Pfam" id="PF06713"/>
    </source>
</evidence>
<dbReference type="AlphaFoldDB" id="A0A1H7P413"/>
<dbReference type="EMBL" id="FNZR01000004">
    <property type="protein sequence ID" value="SEL30005.1"/>
    <property type="molecule type" value="Genomic_DNA"/>
</dbReference>